<dbReference type="AlphaFoldDB" id="A0A369JXG3"/>
<reference evidence="2" key="1">
    <citation type="submission" date="2018-04" db="EMBL/GenBank/DDBJ databases">
        <title>Whole genome sequencing of Hypsizygus marmoreus.</title>
        <authorList>
            <person name="Choi I.-G."/>
            <person name="Min B."/>
            <person name="Kim J.-G."/>
            <person name="Kim S."/>
            <person name="Oh Y.-L."/>
            <person name="Kong W.-S."/>
            <person name="Park H."/>
            <person name="Jeong J."/>
            <person name="Song E.-S."/>
        </authorList>
    </citation>
    <scope>NUCLEOTIDE SEQUENCE [LARGE SCALE GENOMIC DNA]</scope>
    <source>
        <strain evidence="2">51987-8</strain>
    </source>
</reference>
<feature type="region of interest" description="Disordered" evidence="1">
    <location>
        <begin position="1"/>
        <end position="60"/>
    </location>
</feature>
<evidence type="ECO:0000313" key="2">
    <source>
        <dbReference type="EMBL" id="RDB23426.1"/>
    </source>
</evidence>
<evidence type="ECO:0000313" key="3">
    <source>
        <dbReference type="Proteomes" id="UP000076154"/>
    </source>
</evidence>
<protein>
    <submittedName>
        <fullName evidence="2">Uncharacterized protein</fullName>
    </submittedName>
</protein>
<dbReference type="OrthoDB" id="3174721at2759"/>
<keyword evidence="3" id="KW-1185">Reference proteome</keyword>
<dbReference type="InParanoid" id="A0A369JXG3"/>
<feature type="compositionally biased region" description="Pro residues" evidence="1">
    <location>
        <begin position="49"/>
        <end position="59"/>
    </location>
</feature>
<dbReference type="EMBL" id="LUEZ02000046">
    <property type="protein sequence ID" value="RDB23426.1"/>
    <property type="molecule type" value="Genomic_DNA"/>
</dbReference>
<feature type="compositionally biased region" description="Polar residues" evidence="1">
    <location>
        <begin position="21"/>
        <end position="30"/>
    </location>
</feature>
<organism evidence="2 3">
    <name type="scientific">Hypsizygus marmoreus</name>
    <name type="common">White beech mushroom</name>
    <name type="synonym">Agaricus marmoreus</name>
    <dbReference type="NCBI Taxonomy" id="39966"/>
    <lineage>
        <taxon>Eukaryota</taxon>
        <taxon>Fungi</taxon>
        <taxon>Dikarya</taxon>
        <taxon>Basidiomycota</taxon>
        <taxon>Agaricomycotina</taxon>
        <taxon>Agaricomycetes</taxon>
        <taxon>Agaricomycetidae</taxon>
        <taxon>Agaricales</taxon>
        <taxon>Tricholomatineae</taxon>
        <taxon>Lyophyllaceae</taxon>
        <taxon>Hypsizygus</taxon>
    </lineage>
</organism>
<sequence length="263" mass="29225">MSTTTIGIDEMPASPGDPPEYTQQDPNAQDSPPAPLGVVQPEPIVLTWTPPPPPPPAPAPAVQASINPPEYAPTTPITYTFSPTSSTAMLLLPSPDAPETRPRYHISVSMNPFMPEYTTTCVCRGGMPDGEVVGDFRCIPLIAASVYPSTVFIRGQEHYLEKVMLLTKHRTAYNQRHWIWNAMDNARSCSWDCGKWPFGPFVCHSRSRLDVIYAKFTPARTLRRPGYAPELAMLEVMPAGQRLFDDIVMSVLIIERRRLSMDV</sequence>
<evidence type="ECO:0000256" key="1">
    <source>
        <dbReference type="SAM" id="MobiDB-lite"/>
    </source>
</evidence>
<comment type="caution">
    <text evidence="2">The sequence shown here is derived from an EMBL/GenBank/DDBJ whole genome shotgun (WGS) entry which is preliminary data.</text>
</comment>
<name>A0A369JXG3_HYPMA</name>
<accession>A0A369JXG3</accession>
<dbReference type="Proteomes" id="UP000076154">
    <property type="component" value="Unassembled WGS sequence"/>
</dbReference>
<gene>
    <name evidence="2" type="ORF">Hypma_008910</name>
</gene>
<proteinExistence type="predicted"/>